<dbReference type="AlphaFoldDB" id="A0AAV5D7G1"/>
<comment type="caution">
    <text evidence="1">The sequence shown here is derived from an EMBL/GenBank/DDBJ whole genome shotgun (WGS) entry which is preliminary data.</text>
</comment>
<proteinExistence type="predicted"/>
<dbReference type="Proteomes" id="UP001054889">
    <property type="component" value="Unassembled WGS sequence"/>
</dbReference>
<reference evidence="1" key="1">
    <citation type="journal article" date="2018" name="DNA Res.">
        <title>Multiple hybrid de novo genome assembly of finger millet, an orphan allotetraploid crop.</title>
        <authorList>
            <person name="Hatakeyama M."/>
            <person name="Aluri S."/>
            <person name="Balachadran M.T."/>
            <person name="Sivarajan S.R."/>
            <person name="Patrignani A."/>
            <person name="Gruter S."/>
            <person name="Poveda L."/>
            <person name="Shimizu-Inatsugi R."/>
            <person name="Baeten J."/>
            <person name="Francoijs K.J."/>
            <person name="Nataraja K.N."/>
            <person name="Reddy Y.A.N."/>
            <person name="Phadnis S."/>
            <person name="Ravikumar R.L."/>
            <person name="Schlapbach R."/>
            <person name="Sreeman S.M."/>
            <person name="Shimizu K.K."/>
        </authorList>
    </citation>
    <scope>NUCLEOTIDE SEQUENCE</scope>
</reference>
<gene>
    <name evidence="1" type="primary">ga24638</name>
    <name evidence="1" type="ORF">PR202_ga24638</name>
</gene>
<evidence type="ECO:0000313" key="1">
    <source>
        <dbReference type="EMBL" id="GJN06868.1"/>
    </source>
</evidence>
<name>A0AAV5D7G1_ELECO</name>
<evidence type="ECO:0008006" key="3">
    <source>
        <dbReference type="Google" id="ProtNLM"/>
    </source>
</evidence>
<evidence type="ECO:0000313" key="2">
    <source>
        <dbReference type="Proteomes" id="UP001054889"/>
    </source>
</evidence>
<sequence length="85" mass="8507">MVCSSTSLVSFPQTTPCGPACSPGAGATCGGPCDASASTPWIWAGTGSVPLPIAVSWIGSCSAPPKSQCGSRFGPVPWLLPSLRR</sequence>
<dbReference type="EMBL" id="BQKI01000013">
    <property type="protein sequence ID" value="GJN06868.1"/>
    <property type="molecule type" value="Genomic_DNA"/>
</dbReference>
<reference evidence="1" key="2">
    <citation type="submission" date="2021-12" db="EMBL/GenBank/DDBJ databases">
        <title>Resequencing data analysis of finger millet.</title>
        <authorList>
            <person name="Hatakeyama M."/>
            <person name="Aluri S."/>
            <person name="Balachadran M.T."/>
            <person name="Sivarajan S.R."/>
            <person name="Poveda L."/>
            <person name="Shimizu-Inatsugi R."/>
            <person name="Schlapbach R."/>
            <person name="Sreeman S.M."/>
            <person name="Shimizu K.K."/>
        </authorList>
    </citation>
    <scope>NUCLEOTIDE SEQUENCE</scope>
</reference>
<keyword evidence="2" id="KW-1185">Reference proteome</keyword>
<protein>
    <recommendedName>
        <fullName evidence="3">Secreted protein</fullName>
    </recommendedName>
</protein>
<accession>A0AAV5D7G1</accession>
<organism evidence="1 2">
    <name type="scientific">Eleusine coracana subsp. coracana</name>
    <dbReference type="NCBI Taxonomy" id="191504"/>
    <lineage>
        <taxon>Eukaryota</taxon>
        <taxon>Viridiplantae</taxon>
        <taxon>Streptophyta</taxon>
        <taxon>Embryophyta</taxon>
        <taxon>Tracheophyta</taxon>
        <taxon>Spermatophyta</taxon>
        <taxon>Magnoliopsida</taxon>
        <taxon>Liliopsida</taxon>
        <taxon>Poales</taxon>
        <taxon>Poaceae</taxon>
        <taxon>PACMAD clade</taxon>
        <taxon>Chloridoideae</taxon>
        <taxon>Cynodonteae</taxon>
        <taxon>Eleusininae</taxon>
        <taxon>Eleusine</taxon>
    </lineage>
</organism>